<comment type="caution">
    <text evidence="1">The sequence shown here is derived from an EMBL/GenBank/DDBJ whole genome shotgun (WGS) entry which is preliminary data.</text>
</comment>
<reference evidence="1 2" key="1">
    <citation type="journal article" date="2012" name="BMC Genomics">
        <title>Genomic basis of broad host range and environmental adaptability of Rhizobium tropici CIAT 899 and Rhizobium sp. PRF 81 which are used in inoculants for common bean (Phaseolus vulgaris L.).</title>
        <authorList>
            <person name="Ormeno-Orrillo E."/>
            <person name="Menna P."/>
            <person name="Almeida L.G."/>
            <person name="Ollero F.J."/>
            <person name="Nicolas M.F."/>
            <person name="Pains Rodrigues E."/>
            <person name="Shigueyoshi Nakatani A."/>
            <person name="Silva Batista J.S."/>
            <person name="Oliveira Chueire L.M."/>
            <person name="Souza R.C."/>
            <person name="Ribeiro Vasconcelos A.T."/>
            <person name="Megias M."/>
            <person name="Hungria M."/>
            <person name="Martinez-Romero E."/>
        </authorList>
    </citation>
    <scope>NUCLEOTIDE SEQUENCE [LARGE SCALE GENOMIC DNA]</scope>
    <source>
        <strain evidence="1 2">PRF 81</strain>
    </source>
</reference>
<proteinExistence type="predicted"/>
<dbReference type="PATRIC" id="fig|363754.4.peg.3840"/>
<dbReference type="STRING" id="363754.RHSP_83427"/>
<dbReference type="Proteomes" id="UP000012429">
    <property type="component" value="Unassembled WGS sequence"/>
</dbReference>
<protein>
    <submittedName>
        <fullName evidence="1">Uncharacterized protein</fullName>
    </submittedName>
</protein>
<dbReference type="EMBL" id="AQHN01000069">
    <property type="protein sequence ID" value="ENN86406.1"/>
    <property type="molecule type" value="Genomic_DNA"/>
</dbReference>
<name>N6V080_9HYPH</name>
<gene>
    <name evidence="1" type="ORF">RHSP_83427</name>
</gene>
<accession>N6V080</accession>
<sequence>MISSPQSGSLVDPDREETIKCSREGAARISLIASARRWLRSRLCWSLPLGIDPVGRGRAYEILS</sequence>
<keyword evidence="2" id="KW-1185">Reference proteome</keyword>
<dbReference type="AlphaFoldDB" id="N6V080"/>
<evidence type="ECO:0000313" key="2">
    <source>
        <dbReference type="Proteomes" id="UP000012429"/>
    </source>
</evidence>
<organism evidence="1 2">
    <name type="scientific">Rhizobium freirei PRF 81</name>
    <dbReference type="NCBI Taxonomy" id="363754"/>
    <lineage>
        <taxon>Bacteria</taxon>
        <taxon>Pseudomonadati</taxon>
        <taxon>Pseudomonadota</taxon>
        <taxon>Alphaproteobacteria</taxon>
        <taxon>Hyphomicrobiales</taxon>
        <taxon>Rhizobiaceae</taxon>
        <taxon>Rhizobium/Agrobacterium group</taxon>
        <taxon>Rhizobium</taxon>
    </lineage>
</organism>
<evidence type="ECO:0000313" key="1">
    <source>
        <dbReference type="EMBL" id="ENN86406.1"/>
    </source>
</evidence>